<name>A0AAD9A5Y5_9PEZI</name>
<dbReference type="Proteomes" id="UP001243330">
    <property type="component" value="Unassembled WGS sequence"/>
</dbReference>
<keyword evidence="2" id="KW-1185">Reference proteome</keyword>
<comment type="caution">
    <text evidence="1">The sequence shown here is derived from an EMBL/GenBank/DDBJ whole genome shotgun (WGS) entry which is preliminary data.</text>
</comment>
<reference evidence="1" key="1">
    <citation type="submission" date="2023-01" db="EMBL/GenBank/DDBJ databases">
        <title>Colletotrichum chrysophilum M932 genome sequence.</title>
        <authorList>
            <person name="Baroncelli R."/>
        </authorList>
    </citation>
    <scope>NUCLEOTIDE SEQUENCE</scope>
    <source>
        <strain evidence="1">M932</strain>
    </source>
</reference>
<accession>A0AAD9A5Y5</accession>
<dbReference type="EMBL" id="JAQOWY010000434">
    <property type="protein sequence ID" value="KAK1842121.1"/>
    <property type="molecule type" value="Genomic_DNA"/>
</dbReference>
<protein>
    <submittedName>
        <fullName evidence="1">Uncharacterized protein</fullName>
    </submittedName>
</protein>
<organism evidence="1 2">
    <name type="scientific">Colletotrichum chrysophilum</name>
    <dbReference type="NCBI Taxonomy" id="1836956"/>
    <lineage>
        <taxon>Eukaryota</taxon>
        <taxon>Fungi</taxon>
        <taxon>Dikarya</taxon>
        <taxon>Ascomycota</taxon>
        <taxon>Pezizomycotina</taxon>
        <taxon>Sordariomycetes</taxon>
        <taxon>Hypocreomycetidae</taxon>
        <taxon>Glomerellales</taxon>
        <taxon>Glomerellaceae</taxon>
        <taxon>Colletotrichum</taxon>
        <taxon>Colletotrichum gloeosporioides species complex</taxon>
    </lineage>
</organism>
<evidence type="ECO:0000313" key="1">
    <source>
        <dbReference type="EMBL" id="KAK1842121.1"/>
    </source>
</evidence>
<gene>
    <name evidence="1" type="ORF">CCHR01_15266</name>
</gene>
<evidence type="ECO:0000313" key="2">
    <source>
        <dbReference type="Proteomes" id="UP001243330"/>
    </source>
</evidence>
<dbReference type="AlphaFoldDB" id="A0AAD9A5Y5"/>
<proteinExistence type="predicted"/>
<sequence length="110" mass="12473">MRLQRHRSPAWGRVNPSSFWKHKHAHVQTRIPQALAKSRNAKERAVRDILVVCGLWAGQPGLSPARPRRAAVTRSSRGVYRSLCPGAARMRSQRYTDEHRAAVCYCSATR</sequence>